<sequence length="180" mass="20348">MNTLSIERNLERRLFFALWPDEAIRDMLAGIARSAACEGRSVAARNFHVTLAFLGQVDTNRQDCVERVAMGIVARPFVLRLDRLGCFRRAGIVWSGISETPAELAFLVGELQRGLAKCEFVPEERPFKAHVTLFRKVARALENIPHDPVEWPVGDFCLAESSTLPTGARYRVLRRWPLRG</sequence>
<keyword evidence="3" id="KW-0436">Ligase</keyword>
<dbReference type="GO" id="GO:0016874">
    <property type="term" value="F:ligase activity"/>
    <property type="evidence" value="ECO:0007669"/>
    <property type="project" value="UniProtKB-KW"/>
</dbReference>
<dbReference type="GO" id="GO:0008664">
    <property type="term" value="F:RNA 2',3'-cyclic 3'-phosphodiesterase activity"/>
    <property type="evidence" value="ECO:0007669"/>
    <property type="project" value="UniProtKB-EC"/>
</dbReference>
<dbReference type="EC" id="3.1.4.58" evidence="2"/>
<name>A0A450USH2_9GAMM</name>
<feature type="short sequence motif" description="HXTX 1" evidence="2">
    <location>
        <begin position="48"/>
        <end position="51"/>
    </location>
</feature>
<evidence type="ECO:0000256" key="1">
    <source>
        <dbReference type="ARBA" id="ARBA00022801"/>
    </source>
</evidence>
<feature type="active site" description="Proton donor" evidence="2">
    <location>
        <position position="48"/>
    </location>
</feature>
<dbReference type="GO" id="GO:0004113">
    <property type="term" value="F:2',3'-cyclic-nucleotide 3'-phosphodiesterase activity"/>
    <property type="evidence" value="ECO:0007669"/>
    <property type="project" value="InterPro"/>
</dbReference>
<protein>
    <recommendedName>
        <fullName evidence="2">RNA 2',3'-cyclic phosphodiesterase</fullName>
        <shortName evidence="2">RNA 2',3'-CPDase</shortName>
        <ecNumber evidence="2">3.1.4.58</ecNumber>
    </recommendedName>
</protein>
<dbReference type="PANTHER" id="PTHR35561">
    <property type="entry name" value="RNA 2',3'-CYCLIC PHOSPHODIESTERASE"/>
    <property type="match status" value="1"/>
</dbReference>
<reference evidence="3" key="1">
    <citation type="submission" date="2019-02" db="EMBL/GenBank/DDBJ databases">
        <authorList>
            <person name="Gruber-Vodicka R. H."/>
            <person name="Seah K. B. B."/>
        </authorList>
    </citation>
    <scope>NUCLEOTIDE SEQUENCE</scope>
    <source>
        <strain evidence="3">BECK_M6</strain>
    </source>
</reference>
<dbReference type="InterPro" id="IPR009097">
    <property type="entry name" value="Cyclic_Pdiesterase"/>
</dbReference>
<dbReference type="Pfam" id="PF13563">
    <property type="entry name" value="2_5_RNA_ligase2"/>
    <property type="match status" value="1"/>
</dbReference>
<dbReference type="AlphaFoldDB" id="A0A450USH2"/>
<dbReference type="InterPro" id="IPR004175">
    <property type="entry name" value="RNA_CPDase"/>
</dbReference>
<gene>
    <name evidence="3" type="ORF">BECKLFY1418A_GA0070994_10504</name>
</gene>
<proteinExistence type="inferred from homology"/>
<dbReference type="PANTHER" id="PTHR35561:SF1">
    <property type="entry name" value="RNA 2',3'-CYCLIC PHOSPHODIESTERASE"/>
    <property type="match status" value="1"/>
</dbReference>
<comment type="catalytic activity">
    <reaction evidence="2">
        <text>a 3'-end 2',3'-cyclophospho-ribonucleotide-RNA + H2O = a 3'-end 2'-phospho-ribonucleotide-RNA + H(+)</text>
        <dbReference type="Rhea" id="RHEA:11828"/>
        <dbReference type="Rhea" id="RHEA-COMP:10464"/>
        <dbReference type="Rhea" id="RHEA-COMP:17353"/>
        <dbReference type="ChEBI" id="CHEBI:15377"/>
        <dbReference type="ChEBI" id="CHEBI:15378"/>
        <dbReference type="ChEBI" id="CHEBI:83064"/>
        <dbReference type="ChEBI" id="CHEBI:173113"/>
        <dbReference type="EC" id="3.1.4.58"/>
    </reaction>
</comment>
<dbReference type="Gene3D" id="3.90.1140.10">
    <property type="entry name" value="Cyclic phosphodiesterase"/>
    <property type="match status" value="1"/>
</dbReference>
<organism evidence="3">
    <name type="scientific">Candidatus Kentrum sp. LFY</name>
    <dbReference type="NCBI Taxonomy" id="2126342"/>
    <lineage>
        <taxon>Bacteria</taxon>
        <taxon>Pseudomonadati</taxon>
        <taxon>Pseudomonadota</taxon>
        <taxon>Gammaproteobacteria</taxon>
        <taxon>Candidatus Kentrum</taxon>
    </lineage>
</organism>
<comment type="similarity">
    <text evidence="2">Belongs to the 2H phosphoesterase superfamily. ThpR family.</text>
</comment>
<evidence type="ECO:0000256" key="2">
    <source>
        <dbReference type="HAMAP-Rule" id="MF_01940"/>
    </source>
</evidence>
<keyword evidence="1 2" id="KW-0378">Hydrolase</keyword>
<dbReference type="HAMAP" id="MF_01940">
    <property type="entry name" value="RNA_CPDase"/>
    <property type="match status" value="1"/>
</dbReference>
<feature type="active site" description="Proton acceptor" evidence="2">
    <location>
        <position position="130"/>
    </location>
</feature>
<dbReference type="NCBIfam" id="TIGR02258">
    <property type="entry name" value="2_5_ligase"/>
    <property type="match status" value="1"/>
</dbReference>
<feature type="short sequence motif" description="HXTX 2" evidence="2">
    <location>
        <begin position="130"/>
        <end position="133"/>
    </location>
</feature>
<dbReference type="SUPFAM" id="SSF55144">
    <property type="entry name" value="LigT-like"/>
    <property type="match status" value="1"/>
</dbReference>
<evidence type="ECO:0000313" key="3">
    <source>
        <dbReference type="EMBL" id="VFJ95410.1"/>
    </source>
</evidence>
<comment type="function">
    <text evidence="2">Hydrolyzes RNA 2',3'-cyclic phosphodiester to an RNA 2'-phosphomonoester.</text>
</comment>
<dbReference type="EMBL" id="CAADFH010000050">
    <property type="protein sequence ID" value="VFJ95410.1"/>
    <property type="molecule type" value="Genomic_DNA"/>
</dbReference>
<accession>A0A450USH2</accession>